<evidence type="ECO:0000313" key="1">
    <source>
        <dbReference type="EMBL" id="MBB5494868.1"/>
    </source>
</evidence>
<keyword evidence="2" id="KW-1185">Reference proteome</keyword>
<dbReference type="Proteomes" id="UP000579647">
    <property type="component" value="Unassembled WGS sequence"/>
</dbReference>
<dbReference type="RefSeq" id="WP_246420571.1">
    <property type="nucleotide sequence ID" value="NZ_JACHDO010000001.1"/>
</dbReference>
<evidence type="ECO:0000313" key="2">
    <source>
        <dbReference type="Proteomes" id="UP000579647"/>
    </source>
</evidence>
<sequence length="130" mass="14541">MNHQRRAMQERRCTICGTHVGSEQACTWPLADTGTRYYFEAPAHSECLAFALRSCPKLASIAHRSYVVEARDYTVWERRAIGTSPEGLVFEMTPLGEPPSGVVELFALTPIDPQFTPATQWLADHARAPH</sequence>
<reference evidence="1 2" key="1">
    <citation type="submission" date="2020-08" db="EMBL/GenBank/DDBJ databases">
        <title>Sequencing the genomes of 1000 actinobacteria strains.</title>
        <authorList>
            <person name="Klenk H.-P."/>
        </authorList>
    </citation>
    <scope>NUCLEOTIDE SEQUENCE [LARGE SCALE GENOMIC DNA]</scope>
    <source>
        <strain evidence="1 2">DSM 44598</strain>
    </source>
</reference>
<organism evidence="1 2">
    <name type="scientific">Nocardiopsis metallicus</name>
    <dbReference type="NCBI Taxonomy" id="179819"/>
    <lineage>
        <taxon>Bacteria</taxon>
        <taxon>Bacillati</taxon>
        <taxon>Actinomycetota</taxon>
        <taxon>Actinomycetes</taxon>
        <taxon>Streptosporangiales</taxon>
        <taxon>Nocardiopsidaceae</taxon>
        <taxon>Nocardiopsis</taxon>
    </lineage>
</organism>
<protein>
    <submittedName>
        <fullName evidence="1">Uncharacterized protein</fullName>
    </submittedName>
</protein>
<dbReference type="EMBL" id="JACHDO010000001">
    <property type="protein sequence ID" value="MBB5494868.1"/>
    <property type="molecule type" value="Genomic_DNA"/>
</dbReference>
<proteinExistence type="predicted"/>
<name>A0A840WXG4_9ACTN</name>
<accession>A0A840WXG4</accession>
<gene>
    <name evidence="1" type="ORF">HNR07_006005</name>
</gene>
<dbReference type="AlphaFoldDB" id="A0A840WXG4"/>
<comment type="caution">
    <text evidence="1">The sequence shown here is derived from an EMBL/GenBank/DDBJ whole genome shotgun (WGS) entry which is preliminary data.</text>
</comment>